<keyword evidence="5" id="KW-1185">Reference proteome</keyword>
<dbReference type="Proteomes" id="UP000001060">
    <property type="component" value="Chromosome"/>
</dbReference>
<reference evidence="4 5" key="1">
    <citation type="journal article" date="2010" name="PLoS Genet.">
        <title>Analysis of the Legionella longbeachae genome and transcriptome uncovers unique strategies to cause Legionnaires' disease.</title>
        <authorList>
            <person name="Cazalet C."/>
            <person name="Gomez-Valero L."/>
            <person name="Rusniok C."/>
            <person name="Lomma M."/>
            <person name="Dervins-Ravault D."/>
            <person name="Newton H."/>
            <person name="Sansom F."/>
            <person name="Jarraud S."/>
            <person name="Zidane N."/>
            <person name="Ma L."/>
            <person name="Bouchier C."/>
            <person name="Etienne J."/>
            <person name="Hartland E."/>
            <person name="Buchrieser C."/>
        </authorList>
    </citation>
    <scope>NUCLEOTIDE SEQUENCE [LARGE SCALE GENOMIC DNA]</scope>
    <source>
        <strain evidence="4 5">NSW150</strain>
    </source>
</reference>
<dbReference type="STRING" id="661367.LLO_1651"/>
<dbReference type="SUPFAM" id="SSF48403">
    <property type="entry name" value="Ankyrin repeat"/>
    <property type="match status" value="2"/>
</dbReference>
<dbReference type="InterPro" id="IPR036770">
    <property type="entry name" value="Ankyrin_rpt-contain_sf"/>
</dbReference>
<feature type="repeat" description="ANK" evidence="3">
    <location>
        <begin position="202"/>
        <end position="234"/>
    </location>
</feature>
<dbReference type="PANTHER" id="PTHR24198">
    <property type="entry name" value="ANKYRIN REPEAT AND PROTEIN KINASE DOMAIN-CONTAINING PROTEIN"/>
    <property type="match status" value="1"/>
</dbReference>
<keyword evidence="1" id="KW-0677">Repeat</keyword>
<evidence type="ECO:0000313" key="4">
    <source>
        <dbReference type="EMBL" id="CBJ12025.1"/>
    </source>
</evidence>
<dbReference type="RefSeq" id="WP_003637148.1">
    <property type="nucleotide sequence ID" value="NC_013861.1"/>
</dbReference>
<evidence type="ECO:0000313" key="5">
    <source>
        <dbReference type="Proteomes" id="UP000001060"/>
    </source>
</evidence>
<dbReference type="PROSITE" id="PS50297">
    <property type="entry name" value="ANK_REP_REGION"/>
    <property type="match status" value="3"/>
</dbReference>
<organism evidence="4 5">
    <name type="scientific">Legionella longbeachae serogroup 1 (strain NSW150)</name>
    <dbReference type="NCBI Taxonomy" id="661367"/>
    <lineage>
        <taxon>Bacteria</taxon>
        <taxon>Pseudomonadati</taxon>
        <taxon>Pseudomonadota</taxon>
        <taxon>Gammaproteobacteria</taxon>
        <taxon>Legionellales</taxon>
        <taxon>Legionellaceae</taxon>
        <taxon>Legionella</taxon>
    </lineage>
</organism>
<keyword evidence="2 3" id="KW-0040">ANK repeat</keyword>
<sequence length="766" mass="88446">MKEWNALKQIEVLDQNNEGRNKLHSALLDGNADKVLEYLKLGVNVTIKDAQCGRNCVGWAAKGGNLKCLQLLKEYMDNEEWRAQLQSPDDFDNLPLHLAAVNSNSEQLFEFIHREGGHTLLEIGQNNFGLFHYVFAAKKKNVAILDYLNRNLNSEDKQFLLSQRSKEGLPPLHWYIMTDNNEGIEALLNLPQIDINQPGSIYYTSALILAAQKGNLKAISSLIEKGANIHYRDLRNNTALLSALNNKHYDAANLLIQMGANINQVLTEGDTLLHLWIKNMGDNEDEIEGLKFLLTHGAERSINKEDFYGFRPVEWLSTPLDNSLSQLTGVNPDIIEQFKNSFRYPAERINGHRTHVAISKKLPAIEEQIKRGICNAYGFLGAHSFFKNGFSLDKFYSELKDFIDLGEKLSLNEKEKLYFQQWAENIIWLQTSPSRQDIFKKLSVPSTMTPRYYDFFGFHDKRKALSFISDNSIFGPYSPYSHFFQPTFDGNNWICPELAQAIEMRCQQGQYLEVFSEQHASVVIKKDDYYFLIDPNSLTKIVKHLTIDDITSLLMSYHYEDSNHNEYCYAGHFPFHLRSWSFLTPNNENDDKLMKNVEKNRFNNDLNYYTSQHRNLVLFAIAFDDVYTLKTIIENYPDFDLNTPEPTTGLTPIHYAVKHGAVHCVELLLNQAQIDLFCKDNNNYYMLAEAYQSEPMLSLILETLSKRGLEPEFLNKGNFNFRFFALAGGDMDLIKRLFAIEELEMYTPHFKHFWIKDVNESSFNRL</sequence>
<dbReference type="OrthoDB" id="5648496at2"/>
<dbReference type="InterPro" id="IPR002110">
    <property type="entry name" value="Ankyrin_rpt"/>
</dbReference>
<accession>D3HSY5</accession>
<name>D3HSY5_LEGLN</name>
<dbReference type="EMBL" id="FN650140">
    <property type="protein sequence ID" value="CBJ12025.1"/>
    <property type="molecule type" value="Genomic_DNA"/>
</dbReference>
<dbReference type="PROSITE" id="PS50088">
    <property type="entry name" value="ANK_REPEAT"/>
    <property type="match status" value="4"/>
</dbReference>
<dbReference type="HOGENOM" id="CLU_364398_0_0_6"/>
<dbReference type="PANTHER" id="PTHR24198:SF165">
    <property type="entry name" value="ANKYRIN REPEAT-CONTAINING PROTEIN-RELATED"/>
    <property type="match status" value="1"/>
</dbReference>
<evidence type="ECO:0000256" key="3">
    <source>
        <dbReference type="PROSITE-ProRule" id="PRU00023"/>
    </source>
</evidence>
<feature type="repeat" description="ANK" evidence="3">
    <location>
        <begin position="235"/>
        <end position="267"/>
    </location>
</feature>
<proteinExistence type="predicted"/>
<evidence type="ECO:0000256" key="2">
    <source>
        <dbReference type="ARBA" id="ARBA00023043"/>
    </source>
</evidence>
<dbReference type="SMART" id="SM00248">
    <property type="entry name" value="ANK"/>
    <property type="match status" value="9"/>
</dbReference>
<protein>
    <submittedName>
        <fullName evidence="4">Ankyrin repeat protein</fullName>
    </submittedName>
</protein>
<dbReference type="Pfam" id="PF12796">
    <property type="entry name" value="Ank_2"/>
    <property type="match status" value="3"/>
</dbReference>
<dbReference type="eggNOG" id="COG0666">
    <property type="taxonomic scope" value="Bacteria"/>
</dbReference>
<dbReference type="AlphaFoldDB" id="D3HSY5"/>
<dbReference type="GeneID" id="40925872"/>
<evidence type="ECO:0000256" key="1">
    <source>
        <dbReference type="ARBA" id="ARBA00022737"/>
    </source>
</evidence>
<dbReference type="Gene3D" id="1.25.40.20">
    <property type="entry name" value="Ankyrin repeat-containing domain"/>
    <property type="match status" value="3"/>
</dbReference>
<feature type="repeat" description="ANK" evidence="3">
    <location>
        <begin position="648"/>
        <end position="670"/>
    </location>
</feature>
<feature type="repeat" description="ANK" evidence="3">
    <location>
        <begin position="18"/>
        <end position="50"/>
    </location>
</feature>
<dbReference type="KEGG" id="llo:LLO_1651"/>
<gene>
    <name evidence="4" type="ordered locus">LLO_1651</name>
</gene>